<dbReference type="Proteomes" id="UP000501690">
    <property type="component" value="Linkage Group LG10"/>
</dbReference>
<name>A0A4D6N9C3_VIGUN</name>
<evidence type="ECO:0000313" key="1">
    <source>
        <dbReference type="EMBL" id="QCE10433.1"/>
    </source>
</evidence>
<sequence>MPARGPASTNLPARNPALRTSSLVVLLYEHPRLESCSTDLLAHSPTHVIHQLHTSLHASSLKCEHGTYEPTCSYPHTRVTRDEPPRSYHHMFTPSMNLPIHGTTSLD</sequence>
<organism evidence="1 2">
    <name type="scientific">Vigna unguiculata</name>
    <name type="common">Cowpea</name>
    <dbReference type="NCBI Taxonomy" id="3917"/>
    <lineage>
        <taxon>Eukaryota</taxon>
        <taxon>Viridiplantae</taxon>
        <taxon>Streptophyta</taxon>
        <taxon>Embryophyta</taxon>
        <taxon>Tracheophyta</taxon>
        <taxon>Spermatophyta</taxon>
        <taxon>Magnoliopsida</taxon>
        <taxon>eudicotyledons</taxon>
        <taxon>Gunneridae</taxon>
        <taxon>Pentapetalae</taxon>
        <taxon>rosids</taxon>
        <taxon>fabids</taxon>
        <taxon>Fabales</taxon>
        <taxon>Fabaceae</taxon>
        <taxon>Papilionoideae</taxon>
        <taxon>50 kb inversion clade</taxon>
        <taxon>NPAAA clade</taxon>
        <taxon>indigoferoid/millettioid clade</taxon>
        <taxon>Phaseoleae</taxon>
        <taxon>Vigna</taxon>
    </lineage>
</organism>
<gene>
    <name evidence="1" type="ORF">DEO72_LG10g1663</name>
</gene>
<protein>
    <submittedName>
        <fullName evidence="1">Uncharacterized protein</fullName>
    </submittedName>
</protein>
<dbReference type="EMBL" id="CP039354">
    <property type="protein sequence ID" value="QCE10433.1"/>
    <property type="molecule type" value="Genomic_DNA"/>
</dbReference>
<keyword evidence="2" id="KW-1185">Reference proteome</keyword>
<accession>A0A4D6N9C3</accession>
<evidence type="ECO:0000313" key="2">
    <source>
        <dbReference type="Proteomes" id="UP000501690"/>
    </source>
</evidence>
<dbReference type="AlphaFoldDB" id="A0A4D6N9C3"/>
<reference evidence="1 2" key="1">
    <citation type="submission" date="2019-04" db="EMBL/GenBank/DDBJ databases">
        <title>An improved genome assembly and genetic linkage map for asparagus bean, Vigna unguiculata ssp. sesquipedialis.</title>
        <authorList>
            <person name="Xia Q."/>
            <person name="Zhang R."/>
            <person name="Dong Y."/>
        </authorList>
    </citation>
    <scope>NUCLEOTIDE SEQUENCE [LARGE SCALE GENOMIC DNA]</scope>
    <source>
        <tissue evidence="1">Leaf</tissue>
    </source>
</reference>
<proteinExistence type="predicted"/>